<evidence type="ECO:0000313" key="2">
    <source>
        <dbReference type="EMBL" id="WSD13023.1"/>
    </source>
</evidence>
<evidence type="ECO:0000256" key="1">
    <source>
        <dbReference type="SAM" id="MobiDB-lite"/>
    </source>
</evidence>
<dbReference type="Proteomes" id="UP001340816">
    <property type="component" value="Chromosome"/>
</dbReference>
<evidence type="ECO:0008006" key="4">
    <source>
        <dbReference type="Google" id="ProtNLM"/>
    </source>
</evidence>
<reference evidence="2 3" key="1">
    <citation type="submission" date="2022-10" db="EMBL/GenBank/DDBJ databases">
        <title>The complete genomes of actinobacterial strains from the NBC collection.</title>
        <authorList>
            <person name="Joergensen T.S."/>
            <person name="Alvarez Arevalo M."/>
            <person name="Sterndorff E.B."/>
            <person name="Faurdal D."/>
            <person name="Vuksanovic O."/>
            <person name="Mourched A.-S."/>
            <person name="Charusanti P."/>
            <person name="Shaw S."/>
            <person name="Blin K."/>
            <person name="Weber T."/>
        </authorList>
    </citation>
    <scope>NUCLEOTIDE SEQUENCE [LARGE SCALE GENOMIC DNA]</scope>
    <source>
        <strain evidence="2 3">NBC 01752</strain>
    </source>
</reference>
<gene>
    <name evidence="2" type="ORF">OHB35_07145</name>
</gene>
<name>A0ABZ1H5X0_STRPH</name>
<proteinExistence type="predicted"/>
<evidence type="ECO:0000313" key="3">
    <source>
        <dbReference type="Proteomes" id="UP001340816"/>
    </source>
</evidence>
<sequence>MPIRHLPNRHMYSASSPSTGELAHPSADSTPTGRPTAYPVDVVVSLRREGTAKLLRTLRSHQVLPALLHPWGSGAAYRSLLREPDSLSLLDVPEGAVTDDLAQRVHVLSALSSVVVLTPGHIDSVDLLRAGAANVLPRDMPPPELAGRLTAERRWLGTSTPSRDRRVRALPQQVLRPRQLSQGILLDVLLASARPWCCHDLCLLLGTARAPMSRRALQARMLRLGERLTPYGLSVTSTVQWGRTTYTGISG</sequence>
<keyword evidence="3" id="KW-1185">Reference proteome</keyword>
<accession>A0ABZ1H5X0</accession>
<organism evidence="2 3">
    <name type="scientific">Streptomyces phaeochromogenes</name>
    <dbReference type="NCBI Taxonomy" id="1923"/>
    <lineage>
        <taxon>Bacteria</taxon>
        <taxon>Bacillati</taxon>
        <taxon>Actinomycetota</taxon>
        <taxon>Actinomycetes</taxon>
        <taxon>Kitasatosporales</taxon>
        <taxon>Streptomycetaceae</taxon>
        <taxon>Streptomyces</taxon>
        <taxon>Streptomyces phaeochromogenes group</taxon>
    </lineage>
</organism>
<protein>
    <recommendedName>
        <fullName evidence="4">OmpR/PhoB-type domain-containing protein</fullName>
    </recommendedName>
</protein>
<dbReference type="EMBL" id="CP109135">
    <property type="protein sequence ID" value="WSD13023.1"/>
    <property type="molecule type" value="Genomic_DNA"/>
</dbReference>
<dbReference type="RefSeq" id="WP_326758184.1">
    <property type="nucleotide sequence ID" value="NZ_CP109135.1"/>
</dbReference>
<feature type="region of interest" description="Disordered" evidence="1">
    <location>
        <begin position="1"/>
        <end position="37"/>
    </location>
</feature>